<dbReference type="Proteomes" id="UP000199473">
    <property type="component" value="Unassembled WGS sequence"/>
</dbReference>
<proteinExistence type="inferred from homology"/>
<dbReference type="GO" id="GO:0043916">
    <property type="term" value="F:DNA-7-methylguanine glycosylase activity"/>
    <property type="evidence" value="ECO:0007669"/>
    <property type="project" value="TreeGrafter"/>
</dbReference>
<accession>A0A1I3Z8N0</accession>
<protein>
    <recommendedName>
        <fullName evidence="3">DNA-3-methyladenine glycosylase II</fullName>
        <ecNumber evidence="3">3.2.2.21</ecNumber>
    </recommendedName>
</protein>
<dbReference type="Pfam" id="PF00730">
    <property type="entry name" value="HhH-GPD"/>
    <property type="match status" value="1"/>
</dbReference>
<dbReference type="InterPro" id="IPR003265">
    <property type="entry name" value="HhH-GPD_domain"/>
</dbReference>
<keyword evidence="5" id="KW-0234">DNA repair</keyword>
<keyword evidence="4" id="KW-0227">DNA damage</keyword>
<dbReference type="STRING" id="1123062.SAMN02745775_102285"/>
<keyword evidence="8" id="KW-1185">Reference proteome</keyword>
<dbReference type="FunFam" id="1.10.340.30:FF:000004">
    <property type="entry name" value="DNA-3-methyladenine glycosylase II"/>
    <property type="match status" value="1"/>
</dbReference>
<dbReference type="SUPFAM" id="SSF48150">
    <property type="entry name" value="DNA-glycosylase"/>
    <property type="match status" value="1"/>
</dbReference>
<dbReference type="GO" id="GO:0008725">
    <property type="term" value="F:DNA-3-methyladenine glycosylase activity"/>
    <property type="evidence" value="ECO:0007669"/>
    <property type="project" value="TreeGrafter"/>
</dbReference>
<dbReference type="SMART" id="SM00478">
    <property type="entry name" value="ENDO3c"/>
    <property type="match status" value="1"/>
</dbReference>
<dbReference type="GO" id="GO:0032131">
    <property type="term" value="F:alkylated DNA binding"/>
    <property type="evidence" value="ECO:0007669"/>
    <property type="project" value="TreeGrafter"/>
</dbReference>
<dbReference type="RefSeq" id="WP_092958247.1">
    <property type="nucleotide sequence ID" value="NZ_FOSQ01000002.1"/>
</dbReference>
<evidence type="ECO:0000313" key="7">
    <source>
        <dbReference type="EMBL" id="SFK40363.1"/>
    </source>
</evidence>
<evidence type="ECO:0000256" key="5">
    <source>
        <dbReference type="ARBA" id="ARBA00023204"/>
    </source>
</evidence>
<evidence type="ECO:0000259" key="6">
    <source>
        <dbReference type="SMART" id="SM00478"/>
    </source>
</evidence>
<reference evidence="7 8" key="1">
    <citation type="submission" date="2016-10" db="EMBL/GenBank/DDBJ databases">
        <authorList>
            <person name="de Groot N.N."/>
        </authorList>
    </citation>
    <scope>NUCLEOTIDE SEQUENCE [LARGE SCALE GENOMIC DNA]</scope>
    <source>
        <strain evidence="7 8">DSM 19981</strain>
    </source>
</reference>
<feature type="domain" description="HhH-GPD" evidence="6">
    <location>
        <begin position="67"/>
        <end position="223"/>
    </location>
</feature>
<gene>
    <name evidence="7" type="ORF">SAMN02745775_102285</name>
</gene>
<evidence type="ECO:0000256" key="4">
    <source>
        <dbReference type="ARBA" id="ARBA00022763"/>
    </source>
</evidence>
<evidence type="ECO:0000313" key="8">
    <source>
        <dbReference type="Proteomes" id="UP000199473"/>
    </source>
</evidence>
<evidence type="ECO:0000256" key="2">
    <source>
        <dbReference type="ARBA" id="ARBA00010817"/>
    </source>
</evidence>
<dbReference type="Gene3D" id="1.10.340.30">
    <property type="entry name" value="Hypothetical protein, domain 2"/>
    <property type="match status" value="1"/>
</dbReference>
<dbReference type="OrthoDB" id="9811249at2"/>
<dbReference type="EC" id="3.2.2.21" evidence="3"/>
<dbReference type="GO" id="GO:0006285">
    <property type="term" value="P:base-excision repair, AP site formation"/>
    <property type="evidence" value="ECO:0007669"/>
    <property type="project" value="TreeGrafter"/>
</dbReference>
<name>A0A1I3Z8N0_9PROT</name>
<dbReference type="InterPro" id="IPR051912">
    <property type="entry name" value="Alkylbase_DNA_Glycosylase/TA"/>
</dbReference>
<dbReference type="PANTHER" id="PTHR43003:SF5">
    <property type="entry name" value="DNA-3-METHYLADENINE GLYCOSYLASE"/>
    <property type="match status" value="1"/>
</dbReference>
<dbReference type="EMBL" id="FOSQ01000002">
    <property type="protein sequence ID" value="SFK40363.1"/>
    <property type="molecule type" value="Genomic_DNA"/>
</dbReference>
<dbReference type="AlphaFoldDB" id="A0A1I3Z8N0"/>
<organism evidence="7 8">
    <name type="scientific">Falsiroseomonas stagni DSM 19981</name>
    <dbReference type="NCBI Taxonomy" id="1123062"/>
    <lineage>
        <taxon>Bacteria</taxon>
        <taxon>Pseudomonadati</taxon>
        <taxon>Pseudomonadota</taxon>
        <taxon>Alphaproteobacteria</taxon>
        <taxon>Acetobacterales</taxon>
        <taxon>Roseomonadaceae</taxon>
        <taxon>Falsiroseomonas</taxon>
    </lineage>
</organism>
<evidence type="ECO:0000256" key="3">
    <source>
        <dbReference type="ARBA" id="ARBA00012000"/>
    </source>
</evidence>
<dbReference type="CDD" id="cd00056">
    <property type="entry name" value="ENDO3c"/>
    <property type="match status" value="1"/>
</dbReference>
<dbReference type="GO" id="GO:0032993">
    <property type="term" value="C:protein-DNA complex"/>
    <property type="evidence" value="ECO:0007669"/>
    <property type="project" value="TreeGrafter"/>
</dbReference>
<dbReference type="GO" id="GO:0006307">
    <property type="term" value="P:DNA alkylation repair"/>
    <property type="evidence" value="ECO:0007669"/>
    <property type="project" value="TreeGrafter"/>
</dbReference>
<dbReference type="InterPro" id="IPR011257">
    <property type="entry name" value="DNA_glycosylase"/>
</dbReference>
<sequence>MTQGAGDLPALAARRAADRPARLVGGPAALTHLRRDPVLRRVIRQIGPCTLRPARREPYEALVRAIAHQQVHGRAAEAILGRFVALFPGHDFPPAALVLEAPAETLRACGFSGAKVAAIRDIAEKSVAGLVPSRAAAARLGDDTLIERLVQIRGVGRWTVEMLLIFTLGRRDILPIDDFGVREGWKVAAGLDAQPKPRELAAIGEAWAPWRSIAAWYLWRAADAAKASGFKPQ</sequence>
<dbReference type="Gene3D" id="1.10.1670.40">
    <property type="match status" value="1"/>
</dbReference>
<comment type="catalytic activity">
    <reaction evidence="1">
        <text>Hydrolysis of alkylated DNA, releasing 3-methyladenine, 3-methylguanine, 7-methylguanine and 7-methyladenine.</text>
        <dbReference type="EC" id="3.2.2.21"/>
    </reaction>
</comment>
<dbReference type="PANTHER" id="PTHR43003">
    <property type="entry name" value="DNA-3-METHYLADENINE GLYCOSYLASE"/>
    <property type="match status" value="1"/>
</dbReference>
<evidence type="ECO:0000256" key="1">
    <source>
        <dbReference type="ARBA" id="ARBA00000086"/>
    </source>
</evidence>
<comment type="similarity">
    <text evidence="2">Belongs to the alkylbase DNA glycosidase AlkA family.</text>
</comment>